<evidence type="ECO:0000313" key="3">
    <source>
        <dbReference type="Proteomes" id="UP000199315"/>
    </source>
</evidence>
<organism evidence="2 3">
    <name type="scientific">Anaerobium acetethylicum</name>
    <dbReference type="NCBI Taxonomy" id="1619234"/>
    <lineage>
        <taxon>Bacteria</taxon>
        <taxon>Bacillati</taxon>
        <taxon>Bacillota</taxon>
        <taxon>Clostridia</taxon>
        <taxon>Lachnospirales</taxon>
        <taxon>Lachnospiraceae</taxon>
        <taxon>Anaerobium</taxon>
    </lineage>
</organism>
<dbReference type="STRING" id="1619234.SAMN05421730_1001251"/>
<gene>
    <name evidence="2" type="ORF">SAMN05421730_1001251</name>
</gene>
<evidence type="ECO:0000256" key="1">
    <source>
        <dbReference type="SAM" id="Phobius"/>
    </source>
</evidence>
<dbReference type="OrthoDB" id="1834786at2"/>
<dbReference type="AlphaFoldDB" id="A0A1D3TNV0"/>
<keyword evidence="3" id="KW-1185">Reference proteome</keyword>
<name>A0A1D3TNV0_9FIRM</name>
<protein>
    <recommendedName>
        <fullName evidence="4">Membrane fusion protein</fullName>
    </recommendedName>
</protein>
<reference evidence="2 3" key="1">
    <citation type="submission" date="2016-09" db="EMBL/GenBank/DDBJ databases">
        <authorList>
            <person name="Capua I."/>
            <person name="De Benedictis P."/>
            <person name="Joannis T."/>
            <person name="Lombin L.H."/>
            <person name="Cattoli G."/>
        </authorList>
    </citation>
    <scope>NUCLEOTIDE SEQUENCE [LARGE SCALE GENOMIC DNA]</scope>
    <source>
        <strain evidence="2 3">GluBS11</strain>
    </source>
</reference>
<keyword evidence="1" id="KW-0472">Membrane</keyword>
<dbReference type="RefSeq" id="WP_091228932.1">
    <property type="nucleotide sequence ID" value="NZ_FMKA01000001.1"/>
</dbReference>
<dbReference type="EMBL" id="FMKA01000001">
    <property type="protein sequence ID" value="SCP95029.1"/>
    <property type="molecule type" value="Genomic_DNA"/>
</dbReference>
<proteinExistence type="predicted"/>
<sequence>MATRNSRKVARYRKPHQINIGIVIFGVIFIFVLTRVFIYFTTERVSAYEVQSGTIAVDNNYKGLILREETVEYATDAGYVNHYIREGEKAGVGTTVYTVDENGKVAEILNENSDEATLSSDNLSAIQTEIRDFKADYDEMDFESVYDFKYGIDGTILEQINANVLLNIDSLLAEKGISSVFKIHAAPVSGVVIYAVDGLEAVTVDTFTADMVSGNNYEKTMLQAETIVNPGDPAYKTITSENWSVIIELSRERAEFLAEEEYVEVEFQKDNTSAWAAFSIIEKDGTAYGKLDFTNSMVRFASDRYIDVKLLSDDASGLKIPVTSLVEKEFYTVPEEYFTKGGNDNAKGVIAETYDENGKMTQKFIETTIYSTVEGMNYIDKKDFEPGNYLVKPESTERYQIGPVARLMGVYNINKGFAVFKQVKILSENEEYCIVEKNTDYGLSIYDHIVLDSSTVRENDIVN</sequence>
<accession>A0A1D3TNV0</accession>
<dbReference type="Proteomes" id="UP000199315">
    <property type="component" value="Unassembled WGS sequence"/>
</dbReference>
<feature type="transmembrane region" description="Helical" evidence="1">
    <location>
        <begin position="20"/>
        <end position="40"/>
    </location>
</feature>
<evidence type="ECO:0008006" key="4">
    <source>
        <dbReference type="Google" id="ProtNLM"/>
    </source>
</evidence>
<keyword evidence="1" id="KW-0812">Transmembrane</keyword>
<keyword evidence="1" id="KW-1133">Transmembrane helix</keyword>
<evidence type="ECO:0000313" key="2">
    <source>
        <dbReference type="EMBL" id="SCP95029.1"/>
    </source>
</evidence>